<reference evidence="1" key="1">
    <citation type="submission" date="2020-05" db="EMBL/GenBank/DDBJ databases">
        <authorList>
            <person name="Chiriac C."/>
            <person name="Salcher M."/>
            <person name="Ghai R."/>
            <person name="Kavagutti S V."/>
        </authorList>
    </citation>
    <scope>NUCLEOTIDE SEQUENCE</scope>
</reference>
<dbReference type="EMBL" id="CAFBOS010000283">
    <property type="protein sequence ID" value="CAB5024856.1"/>
    <property type="molecule type" value="Genomic_DNA"/>
</dbReference>
<sequence length="61" mass="6932">MTTTVSKPSSARVLATDRIRWSLLWSRSASGRPPEIGMVSFCLELGDDDEWDHDLMFDESE</sequence>
<organism evidence="1">
    <name type="scientific">freshwater metagenome</name>
    <dbReference type="NCBI Taxonomy" id="449393"/>
    <lineage>
        <taxon>unclassified sequences</taxon>
        <taxon>metagenomes</taxon>
        <taxon>ecological metagenomes</taxon>
    </lineage>
</organism>
<evidence type="ECO:0000313" key="1">
    <source>
        <dbReference type="EMBL" id="CAB5024856.1"/>
    </source>
</evidence>
<protein>
    <submittedName>
        <fullName evidence="1">Unannotated protein</fullName>
    </submittedName>
</protein>
<proteinExistence type="predicted"/>
<gene>
    <name evidence="1" type="ORF">UFOPK3967_02984</name>
</gene>
<dbReference type="AlphaFoldDB" id="A0A6J7R7Z1"/>
<accession>A0A6J7R7Z1</accession>
<name>A0A6J7R7Z1_9ZZZZ</name>